<sequence>MSEACLNTGRMCQKNDPSCYFGDE</sequence>
<accession>A0A0E9W780</accession>
<reference evidence="1" key="2">
    <citation type="journal article" date="2015" name="Fish Shellfish Immunol.">
        <title>Early steps in the European eel (Anguilla anguilla)-Vibrio vulnificus interaction in the gills: Role of the RtxA13 toxin.</title>
        <authorList>
            <person name="Callol A."/>
            <person name="Pajuelo D."/>
            <person name="Ebbesson L."/>
            <person name="Teles M."/>
            <person name="MacKenzie S."/>
            <person name="Amaro C."/>
        </authorList>
    </citation>
    <scope>NUCLEOTIDE SEQUENCE</scope>
</reference>
<dbReference type="AlphaFoldDB" id="A0A0E9W780"/>
<name>A0A0E9W780_ANGAN</name>
<organism evidence="1">
    <name type="scientific">Anguilla anguilla</name>
    <name type="common">European freshwater eel</name>
    <name type="synonym">Muraena anguilla</name>
    <dbReference type="NCBI Taxonomy" id="7936"/>
    <lineage>
        <taxon>Eukaryota</taxon>
        <taxon>Metazoa</taxon>
        <taxon>Chordata</taxon>
        <taxon>Craniata</taxon>
        <taxon>Vertebrata</taxon>
        <taxon>Euteleostomi</taxon>
        <taxon>Actinopterygii</taxon>
        <taxon>Neopterygii</taxon>
        <taxon>Teleostei</taxon>
        <taxon>Anguilliformes</taxon>
        <taxon>Anguillidae</taxon>
        <taxon>Anguilla</taxon>
    </lineage>
</organism>
<reference evidence="1" key="1">
    <citation type="submission" date="2014-11" db="EMBL/GenBank/DDBJ databases">
        <authorList>
            <person name="Amaro Gonzalez C."/>
        </authorList>
    </citation>
    <scope>NUCLEOTIDE SEQUENCE</scope>
</reference>
<protein>
    <submittedName>
        <fullName evidence="1">Uncharacterized protein</fullName>
    </submittedName>
</protein>
<evidence type="ECO:0000313" key="1">
    <source>
        <dbReference type="EMBL" id="JAH85313.1"/>
    </source>
</evidence>
<proteinExistence type="predicted"/>
<dbReference type="EMBL" id="GBXM01023264">
    <property type="protein sequence ID" value="JAH85313.1"/>
    <property type="molecule type" value="Transcribed_RNA"/>
</dbReference>